<reference evidence="5 6" key="1">
    <citation type="submission" date="2023-01" db="EMBL/GenBank/DDBJ databases">
        <title>Analysis of 21 Apiospora genomes using comparative genomics revels a genus with tremendous synthesis potential of carbohydrate active enzymes and secondary metabolites.</title>
        <authorList>
            <person name="Sorensen T."/>
        </authorList>
    </citation>
    <scope>NUCLEOTIDE SEQUENCE [LARGE SCALE GENOMIC DNA]</scope>
    <source>
        <strain evidence="5 6">CBS 83171</strain>
    </source>
</reference>
<protein>
    <recommendedName>
        <fullName evidence="4">C2H2-type domain-containing protein</fullName>
    </recommendedName>
</protein>
<dbReference type="PANTHER" id="PTHR35394:SF5">
    <property type="entry name" value="DUF3176 DOMAIN-CONTAINING PROTEIN"/>
    <property type="match status" value="1"/>
</dbReference>
<proteinExistence type="predicted"/>
<keyword evidence="3" id="KW-1133">Transmembrane helix</keyword>
<evidence type="ECO:0000256" key="3">
    <source>
        <dbReference type="SAM" id="Phobius"/>
    </source>
</evidence>
<keyword evidence="3" id="KW-0472">Membrane</keyword>
<organism evidence="5 6">
    <name type="scientific">Apiospora saccharicola</name>
    <dbReference type="NCBI Taxonomy" id="335842"/>
    <lineage>
        <taxon>Eukaryota</taxon>
        <taxon>Fungi</taxon>
        <taxon>Dikarya</taxon>
        <taxon>Ascomycota</taxon>
        <taxon>Pezizomycotina</taxon>
        <taxon>Sordariomycetes</taxon>
        <taxon>Xylariomycetidae</taxon>
        <taxon>Amphisphaeriales</taxon>
        <taxon>Apiosporaceae</taxon>
        <taxon>Apiospora</taxon>
    </lineage>
</organism>
<feature type="region of interest" description="Disordered" evidence="2">
    <location>
        <begin position="633"/>
        <end position="677"/>
    </location>
</feature>
<feature type="region of interest" description="Disordered" evidence="2">
    <location>
        <begin position="1"/>
        <end position="20"/>
    </location>
</feature>
<gene>
    <name evidence="5" type="ORF">PG996_010747</name>
</gene>
<sequence>MDTNNTDDIPLNPTGASSDYRQNARKRSYNWGIEIFALLFSVSALAALIVLLLREDNKPLNSWIAPFSLNTIVSVLSVAFRTPLAFAVGSCLGQGKWAWFSKRSGSVAVFAAIDEASRGPLGSLGLIWRLKARHWVSFGALVTIALIAADPFLQAIINYEGRLVSENGTDAAQFALASHLNIGYLVPTTDVLYNKVSGILKCYDSKPNLAMSTSSILGFVNSSTSNSAKPPLVTCPTGNCTWEAHSTLAVCSSCYDVTTKLKKERHPKSRMNCGRYGNQTLDITKYAIPWGIDDVWYQGKDGIGDGTRSTRGSICGYSTVGNTTVAGGWMLNPSFTYNMQTWDTLLAAFVLLKPTDSYYNKELAWESDVMSATECGLGLCLKVFQPNVTNGETYEILISDKYERVDESFQPKTQNSTVAAWIRHDFGVQLSSRWLKDSLSCPAIVERSNLELRIPEGVQLPNEVQRNFSIQQASIQTIIDDMTSREQMIYDALNDTTNITKSFENAARLMSYQIRELDGSTKNGIVQKWTIFIQIRWQFMILPVLTSFLGLVFSIRTMLESHRLHVQIMKAKILESLLHGLDEGTGAQLRNSKVKHKMEKHVFYITYTRNNRRARPSTSETAQVAMAGNHGPSWAFTADLPSSPRSENRPETAGPGDQPMTFQAPSPDPSESGEMLADAADDDDEVRAYVMQDVEAAVEESMKDLVKNKDAMALDEKENISREDQEIWTCKLCDDAYTYIEDLRYHLRDFHDCEAEDQLDARSEGLLLIQELQHLHGDHECYQGRCIDNMSHIMDELLSEDIQNCTDPVLQSKRGEAALSYLMAERNYTRHKRELDMLRRDDGPERMFASSNYGWQAGGDSTLPKPTPEDVDGETRFVLPNANWDEMTLLEQARALLNGGLSRTNMVPTYISRMYHDDGLKQLEVCEQPQPAGPLGPELERYDPPVDWCALSDDERAHVILWGRWGEVGRNAPAYLRYLRVQAGSMHKDYFDELYQKQKRQEQSQQQQADPTESSKEEELLDKLKKYQKLREDYDERQRLRATQARRSAIRTGRKRDLVRAAWTKSGRVALARNLKSRFHRRRHRLWRTGTPKTTWQRRLSHYAKFRQNRDARFLRNRNDEDYY</sequence>
<evidence type="ECO:0000313" key="6">
    <source>
        <dbReference type="Proteomes" id="UP001446871"/>
    </source>
</evidence>
<feature type="transmembrane region" description="Helical" evidence="3">
    <location>
        <begin position="135"/>
        <end position="157"/>
    </location>
</feature>
<evidence type="ECO:0000259" key="4">
    <source>
        <dbReference type="PROSITE" id="PS50157"/>
    </source>
</evidence>
<feature type="domain" description="C2H2-type" evidence="4">
    <location>
        <begin position="728"/>
        <end position="756"/>
    </location>
</feature>
<keyword evidence="1" id="KW-0479">Metal-binding</keyword>
<name>A0ABR1UQ60_9PEZI</name>
<keyword evidence="6" id="KW-1185">Reference proteome</keyword>
<keyword evidence="1" id="KW-0862">Zinc</keyword>
<feature type="region of interest" description="Disordered" evidence="2">
    <location>
        <begin position="996"/>
        <end position="1020"/>
    </location>
</feature>
<comment type="caution">
    <text evidence="5">The sequence shown here is derived from an EMBL/GenBank/DDBJ whole genome shotgun (WGS) entry which is preliminary data.</text>
</comment>
<feature type="transmembrane region" description="Helical" evidence="3">
    <location>
        <begin position="31"/>
        <end position="52"/>
    </location>
</feature>
<dbReference type="InterPro" id="IPR013087">
    <property type="entry name" value="Znf_C2H2_type"/>
</dbReference>
<dbReference type="PROSITE" id="PS00028">
    <property type="entry name" value="ZINC_FINGER_C2H2_1"/>
    <property type="match status" value="1"/>
</dbReference>
<evidence type="ECO:0000313" key="5">
    <source>
        <dbReference type="EMBL" id="KAK8060817.1"/>
    </source>
</evidence>
<dbReference type="Pfam" id="PF11374">
    <property type="entry name" value="DUF3176"/>
    <property type="match status" value="1"/>
</dbReference>
<dbReference type="InterPro" id="IPR021514">
    <property type="entry name" value="DUF3176"/>
</dbReference>
<keyword evidence="1" id="KW-0863">Zinc-finger</keyword>
<dbReference type="EMBL" id="JAQQWM010000006">
    <property type="protein sequence ID" value="KAK8060817.1"/>
    <property type="molecule type" value="Genomic_DNA"/>
</dbReference>
<evidence type="ECO:0000256" key="1">
    <source>
        <dbReference type="PROSITE-ProRule" id="PRU00042"/>
    </source>
</evidence>
<accession>A0ABR1UQ60</accession>
<dbReference type="Proteomes" id="UP001446871">
    <property type="component" value="Unassembled WGS sequence"/>
</dbReference>
<dbReference type="PANTHER" id="PTHR35394">
    <property type="entry name" value="DUF3176 DOMAIN-CONTAINING PROTEIN"/>
    <property type="match status" value="1"/>
</dbReference>
<evidence type="ECO:0000256" key="2">
    <source>
        <dbReference type="SAM" id="MobiDB-lite"/>
    </source>
</evidence>
<keyword evidence="3" id="KW-0812">Transmembrane</keyword>
<dbReference type="PROSITE" id="PS50157">
    <property type="entry name" value="ZINC_FINGER_C2H2_2"/>
    <property type="match status" value="1"/>
</dbReference>